<evidence type="ECO:0000313" key="1">
    <source>
        <dbReference type="Proteomes" id="UP000095283"/>
    </source>
</evidence>
<evidence type="ECO:0000313" key="2">
    <source>
        <dbReference type="WBParaSite" id="Hba_01154"/>
    </source>
</evidence>
<name>A0A1I7W926_HETBA</name>
<dbReference type="Proteomes" id="UP000095283">
    <property type="component" value="Unplaced"/>
</dbReference>
<reference evidence="2" key="1">
    <citation type="submission" date="2016-11" db="UniProtKB">
        <authorList>
            <consortium name="WormBaseParasite"/>
        </authorList>
    </citation>
    <scope>IDENTIFICATION</scope>
</reference>
<accession>A0A1I7W926</accession>
<protein>
    <submittedName>
        <fullName evidence="2">Uncharacterized protein</fullName>
    </submittedName>
</protein>
<sequence length="27" mass="3316">MIEKQNLFCIDFCFHCYCFSIINTIRI</sequence>
<keyword evidence="1" id="KW-1185">Reference proteome</keyword>
<proteinExistence type="predicted"/>
<organism evidence="1 2">
    <name type="scientific">Heterorhabditis bacteriophora</name>
    <name type="common">Entomopathogenic nematode worm</name>
    <dbReference type="NCBI Taxonomy" id="37862"/>
    <lineage>
        <taxon>Eukaryota</taxon>
        <taxon>Metazoa</taxon>
        <taxon>Ecdysozoa</taxon>
        <taxon>Nematoda</taxon>
        <taxon>Chromadorea</taxon>
        <taxon>Rhabditida</taxon>
        <taxon>Rhabditina</taxon>
        <taxon>Rhabditomorpha</taxon>
        <taxon>Strongyloidea</taxon>
        <taxon>Heterorhabditidae</taxon>
        <taxon>Heterorhabditis</taxon>
    </lineage>
</organism>
<dbReference type="WBParaSite" id="Hba_01154">
    <property type="protein sequence ID" value="Hba_01154"/>
    <property type="gene ID" value="Hba_01154"/>
</dbReference>
<dbReference type="AlphaFoldDB" id="A0A1I7W926"/>